<gene>
    <name evidence="1" type="ORF">BECKLPF1236B_GA0070989_10211</name>
</gene>
<dbReference type="InterPro" id="IPR009057">
    <property type="entry name" value="Homeodomain-like_sf"/>
</dbReference>
<dbReference type="PANTHER" id="PTHR34849">
    <property type="entry name" value="SSL5025 PROTEIN"/>
    <property type="match status" value="1"/>
</dbReference>
<accession>A0A450W2G6</accession>
<dbReference type="InterPro" id="IPR036388">
    <property type="entry name" value="WH-like_DNA-bd_sf"/>
</dbReference>
<name>A0A450W2G6_9GAMM</name>
<reference evidence="1" key="1">
    <citation type="submission" date="2019-02" db="EMBL/GenBank/DDBJ databases">
        <authorList>
            <person name="Gruber-Vodicka R. H."/>
            <person name="Seah K. B. B."/>
        </authorList>
    </citation>
    <scope>NUCLEOTIDE SEQUENCE</scope>
    <source>
        <strain evidence="1">BECK_S313</strain>
    </source>
</reference>
<dbReference type="InterPro" id="IPR007367">
    <property type="entry name" value="DUF433"/>
</dbReference>
<organism evidence="1">
    <name type="scientific">Candidatus Kentrum sp. LPFa</name>
    <dbReference type="NCBI Taxonomy" id="2126335"/>
    <lineage>
        <taxon>Bacteria</taxon>
        <taxon>Pseudomonadati</taxon>
        <taxon>Pseudomonadota</taxon>
        <taxon>Gammaproteobacteria</taxon>
        <taxon>Candidatus Kentrum</taxon>
    </lineage>
</organism>
<dbReference type="EMBL" id="CAADFK010000021">
    <property type="protein sequence ID" value="VFK11205.1"/>
    <property type="molecule type" value="Genomic_DNA"/>
</dbReference>
<dbReference type="SUPFAM" id="SSF46689">
    <property type="entry name" value="Homeodomain-like"/>
    <property type="match status" value="1"/>
</dbReference>
<dbReference type="Gene3D" id="1.10.10.10">
    <property type="entry name" value="Winged helix-like DNA-binding domain superfamily/Winged helix DNA-binding domain"/>
    <property type="match status" value="1"/>
</dbReference>
<dbReference type="AlphaFoldDB" id="A0A450W2G6"/>
<protein>
    <submittedName>
        <fullName evidence="1">Uncharacterized conserved protein, DUF433 family</fullName>
    </submittedName>
</protein>
<dbReference type="Pfam" id="PF04255">
    <property type="entry name" value="DUF433"/>
    <property type="match status" value="1"/>
</dbReference>
<proteinExistence type="predicted"/>
<evidence type="ECO:0000313" key="1">
    <source>
        <dbReference type="EMBL" id="VFK11205.1"/>
    </source>
</evidence>
<dbReference type="PANTHER" id="PTHR34849:SF3">
    <property type="entry name" value="SSR2962 PROTEIN"/>
    <property type="match status" value="1"/>
</dbReference>
<sequence length="130" mass="15169">MNRRQALFQYHFTLESRAPYSIIWYWKRLILDIIGGLNHYSRCSRAEKPITTVDKMNLELEQRITCNPEQCGGRPCIRGMRIRVADILEMLAEGVSQEEILDDFPDLEIADIQACLYFAVKRMDMVRLAA</sequence>